<gene>
    <name evidence="1" type="ORF">K431DRAFT_283321</name>
</gene>
<dbReference type="Proteomes" id="UP000799441">
    <property type="component" value="Unassembled WGS sequence"/>
</dbReference>
<keyword evidence="2" id="KW-1185">Reference proteome</keyword>
<proteinExistence type="predicted"/>
<sequence>MLAVRAPSLFNGAAAFATISSLVAVAVAFKLPAQHGTVGPYNYHRAVKVGRRFPWRRLPRAL</sequence>
<name>A0A9P4QED8_9PEZI</name>
<reference evidence="1" key="1">
    <citation type="journal article" date="2020" name="Stud. Mycol.">
        <title>101 Dothideomycetes genomes: a test case for predicting lifestyles and emergence of pathogens.</title>
        <authorList>
            <person name="Haridas S."/>
            <person name="Albert R."/>
            <person name="Binder M."/>
            <person name="Bloem J."/>
            <person name="Labutti K."/>
            <person name="Salamov A."/>
            <person name="Andreopoulos B."/>
            <person name="Baker S."/>
            <person name="Barry K."/>
            <person name="Bills G."/>
            <person name="Bluhm B."/>
            <person name="Cannon C."/>
            <person name="Castanera R."/>
            <person name="Culley D."/>
            <person name="Daum C."/>
            <person name="Ezra D."/>
            <person name="Gonzalez J."/>
            <person name="Henrissat B."/>
            <person name="Kuo A."/>
            <person name="Liang C."/>
            <person name="Lipzen A."/>
            <person name="Lutzoni F."/>
            <person name="Magnuson J."/>
            <person name="Mondo S."/>
            <person name="Nolan M."/>
            <person name="Ohm R."/>
            <person name="Pangilinan J."/>
            <person name="Park H.-J."/>
            <person name="Ramirez L."/>
            <person name="Alfaro M."/>
            <person name="Sun H."/>
            <person name="Tritt A."/>
            <person name="Yoshinaga Y."/>
            <person name="Zwiers L.-H."/>
            <person name="Turgeon B."/>
            <person name="Goodwin S."/>
            <person name="Spatafora J."/>
            <person name="Crous P."/>
            <person name="Grigoriev I."/>
        </authorList>
    </citation>
    <scope>NUCLEOTIDE SEQUENCE</scope>
    <source>
        <strain evidence="1">CBS 116435</strain>
    </source>
</reference>
<accession>A0A9P4QED8</accession>
<dbReference type="EMBL" id="MU003778">
    <property type="protein sequence ID" value="KAF2723157.1"/>
    <property type="molecule type" value="Genomic_DNA"/>
</dbReference>
<dbReference type="OrthoDB" id="3817346at2759"/>
<evidence type="ECO:0000313" key="1">
    <source>
        <dbReference type="EMBL" id="KAF2723157.1"/>
    </source>
</evidence>
<comment type="caution">
    <text evidence="1">The sequence shown here is derived from an EMBL/GenBank/DDBJ whole genome shotgun (WGS) entry which is preliminary data.</text>
</comment>
<dbReference type="AlphaFoldDB" id="A0A9P4QED8"/>
<organism evidence="1 2">
    <name type="scientific">Polychaeton citri CBS 116435</name>
    <dbReference type="NCBI Taxonomy" id="1314669"/>
    <lineage>
        <taxon>Eukaryota</taxon>
        <taxon>Fungi</taxon>
        <taxon>Dikarya</taxon>
        <taxon>Ascomycota</taxon>
        <taxon>Pezizomycotina</taxon>
        <taxon>Dothideomycetes</taxon>
        <taxon>Dothideomycetidae</taxon>
        <taxon>Capnodiales</taxon>
        <taxon>Capnodiaceae</taxon>
        <taxon>Polychaeton</taxon>
    </lineage>
</organism>
<evidence type="ECO:0000313" key="2">
    <source>
        <dbReference type="Proteomes" id="UP000799441"/>
    </source>
</evidence>
<protein>
    <submittedName>
        <fullName evidence="1">Uncharacterized protein</fullName>
    </submittedName>
</protein>